<dbReference type="SMART" id="SM00901">
    <property type="entry name" value="FRG"/>
    <property type="match status" value="1"/>
</dbReference>
<evidence type="ECO:0000259" key="1">
    <source>
        <dbReference type="SMART" id="SM00901"/>
    </source>
</evidence>
<evidence type="ECO:0000313" key="3">
    <source>
        <dbReference type="Proteomes" id="UP000325105"/>
    </source>
</evidence>
<dbReference type="Proteomes" id="UP000325105">
    <property type="component" value="Unassembled WGS sequence"/>
</dbReference>
<evidence type="ECO:0000313" key="2">
    <source>
        <dbReference type="EMBL" id="TYP92266.1"/>
    </source>
</evidence>
<proteinExistence type="predicted"/>
<sequence>MKHYCIDHLTTYLSIIEEDQRRNDMGDAPLEAYLFRGQSADYPLIPKLCRHIKQEILEREAQILAEFKRANPLLLYPYQLLDDWDCLTLGQHYGLPTRFLDWSTNALTALWFALKQRGDTADDAIVWILRTKREHYVEELTGKSPFELERSMFFRPRILKQRINNQSGVFSVLCDEDLLNGVRLDEMPQFNANLIKVSIPNKAHKQLLAQLHTLGIHAFSIFPELDGLCAYLEWKYTSGFEKDHTSPF</sequence>
<keyword evidence="3" id="KW-1185">Reference proteome</keyword>
<dbReference type="EMBL" id="VNHX01000017">
    <property type="protein sequence ID" value="TYP92266.1"/>
    <property type="molecule type" value="Genomic_DNA"/>
</dbReference>
<name>A0A5S5DAX2_9SPHI</name>
<dbReference type="Pfam" id="PF08867">
    <property type="entry name" value="FRG"/>
    <property type="match status" value="1"/>
</dbReference>
<accession>A0A5S5DAX2</accession>
<organism evidence="2 3">
    <name type="scientific">Sphingobacterium allocomposti</name>
    <dbReference type="NCBI Taxonomy" id="415956"/>
    <lineage>
        <taxon>Bacteria</taxon>
        <taxon>Pseudomonadati</taxon>
        <taxon>Bacteroidota</taxon>
        <taxon>Sphingobacteriia</taxon>
        <taxon>Sphingobacteriales</taxon>
        <taxon>Sphingobacteriaceae</taxon>
        <taxon>Sphingobacterium</taxon>
    </lineage>
</organism>
<dbReference type="InterPro" id="IPR014966">
    <property type="entry name" value="FRG-dom"/>
</dbReference>
<protein>
    <submittedName>
        <fullName evidence="2">FRG domain-containing protein</fullName>
    </submittedName>
</protein>
<dbReference type="OrthoDB" id="9816036at2"/>
<gene>
    <name evidence="2" type="ORF">BC792_11741</name>
</gene>
<dbReference type="AlphaFoldDB" id="A0A5S5DAX2"/>
<feature type="domain" description="FRG" evidence="1">
    <location>
        <begin position="29"/>
        <end position="127"/>
    </location>
</feature>
<reference evidence="2 3" key="1">
    <citation type="submission" date="2019-07" db="EMBL/GenBank/DDBJ databases">
        <title>Genomic Encyclopedia of Archaeal and Bacterial Type Strains, Phase II (KMG-II): from individual species to whole genera.</title>
        <authorList>
            <person name="Goeker M."/>
        </authorList>
    </citation>
    <scope>NUCLEOTIDE SEQUENCE [LARGE SCALE GENOMIC DNA]</scope>
    <source>
        <strain evidence="2 3">DSM 18850</strain>
    </source>
</reference>
<dbReference type="RefSeq" id="WP_148909366.1">
    <property type="nucleotide sequence ID" value="NZ_VNHX01000017.1"/>
</dbReference>
<comment type="caution">
    <text evidence="2">The sequence shown here is derived from an EMBL/GenBank/DDBJ whole genome shotgun (WGS) entry which is preliminary data.</text>
</comment>